<protein>
    <submittedName>
        <fullName evidence="2">Uncharacterized protein</fullName>
    </submittedName>
</protein>
<feature type="compositionally biased region" description="Basic residues" evidence="1">
    <location>
        <begin position="97"/>
        <end position="112"/>
    </location>
</feature>
<sequence>MSIIANNHRHKYTSIYCLQEPAAPQPQQVFVFSNPNQRYKPSVTTITDSHSPAAALATTPPSTVPSPLAATTDQSINRPLSSSDTTTPSLAPLGPSRIKKPRFLCHRRQQWR</sequence>
<feature type="compositionally biased region" description="Low complexity" evidence="1">
    <location>
        <begin position="79"/>
        <end position="93"/>
    </location>
</feature>
<organism evidence="2">
    <name type="scientific">Populus alba</name>
    <name type="common">White poplar</name>
    <dbReference type="NCBI Taxonomy" id="43335"/>
    <lineage>
        <taxon>Eukaryota</taxon>
        <taxon>Viridiplantae</taxon>
        <taxon>Streptophyta</taxon>
        <taxon>Embryophyta</taxon>
        <taxon>Tracheophyta</taxon>
        <taxon>Spermatophyta</taxon>
        <taxon>Magnoliopsida</taxon>
        <taxon>eudicotyledons</taxon>
        <taxon>Gunneridae</taxon>
        <taxon>Pentapetalae</taxon>
        <taxon>rosids</taxon>
        <taxon>fabids</taxon>
        <taxon>Malpighiales</taxon>
        <taxon>Salicaceae</taxon>
        <taxon>Saliceae</taxon>
        <taxon>Populus</taxon>
    </lineage>
</organism>
<evidence type="ECO:0000313" key="2">
    <source>
        <dbReference type="EMBL" id="TKS16319.1"/>
    </source>
</evidence>
<name>A0A4U5R0D5_POPAL</name>
<proteinExistence type="predicted"/>
<feature type="compositionally biased region" description="Low complexity" evidence="1">
    <location>
        <begin position="51"/>
        <end position="72"/>
    </location>
</feature>
<reference evidence="2" key="1">
    <citation type="submission" date="2018-10" db="EMBL/GenBank/DDBJ databases">
        <title>Population genomic analysis revealed the cold adaptation of white poplar.</title>
        <authorList>
            <person name="Liu Y.-J."/>
        </authorList>
    </citation>
    <scope>NUCLEOTIDE SEQUENCE [LARGE SCALE GENOMIC DNA]</scope>
    <source>
        <strain evidence="2">PAL-ZL1</strain>
    </source>
</reference>
<dbReference type="AlphaFoldDB" id="A0A4U5R0D5"/>
<comment type="caution">
    <text evidence="2">The sequence shown here is derived from an EMBL/GenBank/DDBJ whole genome shotgun (WGS) entry which is preliminary data.</text>
</comment>
<accession>A0A4U5R0D5</accession>
<dbReference type="EMBL" id="RCHU01000064">
    <property type="protein sequence ID" value="TKS16319.1"/>
    <property type="molecule type" value="Genomic_DNA"/>
</dbReference>
<gene>
    <name evidence="2" type="ORF">D5086_0000024540</name>
</gene>
<evidence type="ECO:0000256" key="1">
    <source>
        <dbReference type="SAM" id="MobiDB-lite"/>
    </source>
</evidence>
<feature type="region of interest" description="Disordered" evidence="1">
    <location>
        <begin position="42"/>
        <end position="112"/>
    </location>
</feature>